<dbReference type="EMBL" id="QJSY01000001">
    <property type="protein sequence ID" value="PYE61136.1"/>
    <property type="molecule type" value="Genomic_DNA"/>
</dbReference>
<dbReference type="InterPro" id="IPR010982">
    <property type="entry name" value="Lambda_DNA-bd_dom_sf"/>
</dbReference>
<keyword evidence="3" id="KW-1185">Reference proteome</keyword>
<dbReference type="Proteomes" id="UP000247584">
    <property type="component" value="Unassembled WGS sequence"/>
</dbReference>
<name>A0ABX5PTJ0_9GAMM</name>
<accession>A0ABX5PTJ0</accession>
<dbReference type="Pfam" id="PF01381">
    <property type="entry name" value="HTH_3"/>
    <property type="match status" value="1"/>
</dbReference>
<gene>
    <name evidence="2" type="ORF">C8J23_101178</name>
</gene>
<evidence type="ECO:0000313" key="2">
    <source>
        <dbReference type="EMBL" id="PYE61136.1"/>
    </source>
</evidence>
<proteinExistence type="predicted"/>
<comment type="caution">
    <text evidence="2">The sequence shown here is derived from an EMBL/GenBank/DDBJ whole genome shotgun (WGS) entry which is preliminary data.</text>
</comment>
<protein>
    <submittedName>
        <fullName evidence="2">Helix-turn-helix protein</fullName>
    </submittedName>
</protein>
<dbReference type="SUPFAM" id="SSF47413">
    <property type="entry name" value="lambda repressor-like DNA-binding domains"/>
    <property type="match status" value="1"/>
</dbReference>
<evidence type="ECO:0000259" key="1">
    <source>
        <dbReference type="PROSITE" id="PS50943"/>
    </source>
</evidence>
<dbReference type="InterPro" id="IPR001387">
    <property type="entry name" value="Cro/C1-type_HTH"/>
</dbReference>
<feature type="domain" description="HTH cro/C1-type" evidence="1">
    <location>
        <begin position="1"/>
        <end position="36"/>
    </location>
</feature>
<dbReference type="PROSITE" id="PS50943">
    <property type="entry name" value="HTH_CROC1"/>
    <property type="match status" value="1"/>
</dbReference>
<sequence>MTQEEVASAYGVNVKTYRRWEKGQSPVPYDDLCAICADIFALDLFNLRGMADAA</sequence>
<organism evidence="2 3">
    <name type="scientific">Shewanella chilikensis</name>
    <dbReference type="NCBI Taxonomy" id="558541"/>
    <lineage>
        <taxon>Bacteria</taxon>
        <taxon>Pseudomonadati</taxon>
        <taxon>Pseudomonadota</taxon>
        <taxon>Gammaproteobacteria</taxon>
        <taxon>Alteromonadales</taxon>
        <taxon>Shewanellaceae</taxon>
        <taxon>Shewanella</taxon>
    </lineage>
</organism>
<reference evidence="2 3" key="1">
    <citation type="submission" date="2018-06" db="EMBL/GenBank/DDBJ databases">
        <title>Genomic Encyclopedia of Type Strains, Phase III (KMG-III): the genomes of soil and plant-associated and newly described type strains.</title>
        <authorList>
            <person name="Whitman W."/>
        </authorList>
    </citation>
    <scope>NUCLEOTIDE SEQUENCE [LARGE SCALE GENOMIC DNA]</scope>
    <source>
        <strain evidence="2 3">JC5</strain>
    </source>
</reference>
<evidence type="ECO:0000313" key="3">
    <source>
        <dbReference type="Proteomes" id="UP000247584"/>
    </source>
</evidence>
<dbReference type="Gene3D" id="1.10.260.40">
    <property type="entry name" value="lambda repressor-like DNA-binding domains"/>
    <property type="match status" value="1"/>
</dbReference>
<dbReference type="CDD" id="cd00093">
    <property type="entry name" value="HTH_XRE"/>
    <property type="match status" value="1"/>
</dbReference>